<reference evidence="2 3" key="1">
    <citation type="submission" date="2018-07" db="EMBL/GenBank/DDBJ databases">
        <title>The genomes of Aspergillus section Nigri reveals drivers in fungal speciation.</title>
        <authorList>
            <consortium name="DOE Joint Genome Institute"/>
            <person name="Vesth T.C."/>
            <person name="Nybo J."/>
            <person name="Theobald S."/>
            <person name="Brandl J."/>
            <person name="Frisvad J.C."/>
            <person name="Nielsen K.F."/>
            <person name="Lyhne E.K."/>
            <person name="Kogle M.E."/>
            <person name="Kuo A."/>
            <person name="Riley R."/>
            <person name="Clum A."/>
            <person name="Nolan M."/>
            <person name="Lipzen A."/>
            <person name="Salamov A."/>
            <person name="Henrissat B."/>
            <person name="Wiebenga A."/>
            <person name="De vries R.P."/>
            <person name="Grigoriev I.V."/>
            <person name="Mortensen U.H."/>
            <person name="Andersen M.R."/>
            <person name="Baker S.E."/>
        </authorList>
    </citation>
    <scope>NUCLEOTIDE SEQUENCE [LARGE SCALE GENOMIC DNA]</scope>
    <source>
        <strain evidence="2 3">CBS 139.54b</strain>
    </source>
</reference>
<evidence type="ECO:0000313" key="2">
    <source>
        <dbReference type="EMBL" id="RDH36835.1"/>
    </source>
</evidence>
<dbReference type="EMBL" id="KZ852036">
    <property type="protein sequence ID" value="RDH36835.1"/>
    <property type="molecule type" value="Genomic_DNA"/>
</dbReference>
<evidence type="ECO:0000256" key="1">
    <source>
        <dbReference type="SAM" id="SignalP"/>
    </source>
</evidence>
<organism evidence="2 3">
    <name type="scientific">Aspergillus welwitschiae</name>
    <dbReference type="NCBI Taxonomy" id="1341132"/>
    <lineage>
        <taxon>Eukaryota</taxon>
        <taxon>Fungi</taxon>
        <taxon>Dikarya</taxon>
        <taxon>Ascomycota</taxon>
        <taxon>Pezizomycotina</taxon>
        <taxon>Eurotiomycetes</taxon>
        <taxon>Eurotiomycetidae</taxon>
        <taxon>Eurotiales</taxon>
        <taxon>Aspergillaceae</taxon>
        <taxon>Aspergillus</taxon>
        <taxon>Aspergillus subgen. Circumdati</taxon>
    </lineage>
</organism>
<keyword evidence="1" id="KW-0732">Signal</keyword>
<protein>
    <recommendedName>
        <fullName evidence="4">Secreted protein</fullName>
    </recommendedName>
</protein>
<feature type="signal peptide" evidence="1">
    <location>
        <begin position="1"/>
        <end position="21"/>
    </location>
</feature>
<feature type="chain" id="PRO_5017603555" description="Secreted protein" evidence="1">
    <location>
        <begin position="22"/>
        <end position="107"/>
    </location>
</feature>
<gene>
    <name evidence="2" type="ORF">BDQ94DRAFT_102843</name>
</gene>
<accession>A0A3F3QCH4</accession>
<dbReference type="RefSeq" id="XP_026629857.1">
    <property type="nucleotide sequence ID" value="XM_026763368.1"/>
</dbReference>
<evidence type="ECO:0000313" key="3">
    <source>
        <dbReference type="Proteomes" id="UP000253729"/>
    </source>
</evidence>
<dbReference type="AlphaFoldDB" id="A0A3F3QCH4"/>
<keyword evidence="3" id="KW-1185">Reference proteome</keyword>
<dbReference type="GeneID" id="38131724"/>
<evidence type="ECO:0008006" key="4">
    <source>
        <dbReference type="Google" id="ProtNLM"/>
    </source>
</evidence>
<dbReference type="Proteomes" id="UP000253729">
    <property type="component" value="Unassembled WGS sequence"/>
</dbReference>
<sequence>MSFLLRRMTLSFCTLFGLSNSQQSVQLHNKACPPLETEVSLKFSLLKMQLWGVSMVSPPHFVQPNGWHEETSVLGQSKVAHGRAVTERQMSFSGYSVNNVVLLHWWL</sequence>
<proteinExistence type="predicted"/>
<name>A0A3F3QCH4_9EURO</name>